<dbReference type="GO" id="GO:0005634">
    <property type="term" value="C:nucleus"/>
    <property type="evidence" value="ECO:0007669"/>
    <property type="project" value="TreeGrafter"/>
</dbReference>
<accession>A0A1L7WXS6</accession>
<dbReference type="GO" id="GO:0031267">
    <property type="term" value="F:small GTPase binding"/>
    <property type="evidence" value="ECO:0007669"/>
    <property type="project" value="TreeGrafter"/>
</dbReference>
<dbReference type="Gene3D" id="3.40.50.1010">
    <property type="entry name" value="5'-nuclease"/>
    <property type="match status" value="1"/>
</dbReference>
<evidence type="ECO:0000256" key="1">
    <source>
        <dbReference type="SAM" id="MobiDB-lite"/>
    </source>
</evidence>
<feature type="region of interest" description="Disordered" evidence="1">
    <location>
        <begin position="389"/>
        <end position="408"/>
    </location>
</feature>
<name>A0A1L7WXS6_9HELO</name>
<dbReference type="OrthoDB" id="5590473at2759"/>
<evidence type="ECO:0000313" key="3">
    <source>
        <dbReference type="Proteomes" id="UP000184330"/>
    </source>
</evidence>
<dbReference type="PANTHER" id="PTHR15837:SF5">
    <property type="entry name" value="NYN DOMAIN-CONTAINING PROTEIN"/>
    <property type="match status" value="1"/>
</dbReference>
<feature type="region of interest" description="Disordered" evidence="1">
    <location>
        <begin position="72"/>
        <end position="99"/>
    </location>
</feature>
<feature type="region of interest" description="Disordered" evidence="1">
    <location>
        <begin position="26"/>
        <end position="51"/>
    </location>
</feature>
<feature type="compositionally biased region" description="Basic residues" evidence="1">
    <location>
        <begin position="169"/>
        <end position="180"/>
    </location>
</feature>
<organism evidence="2 3">
    <name type="scientific">Phialocephala subalpina</name>
    <dbReference type="NCBI Taxonomy" id="576137"/>
    <lineage>
        <taxon>Eukaryota</taxon>
        <taxon>Fungi</taxon>
        <taxon>Dikarya</taxon>
        <taxon>Ascomycota</taxon>
        <taxon>Pezizomycotina</taxon>
        <taxon>Leotiomycetes</taxon>
        <taxon>Helotiales</taxon>
        <taxon>Mollisiaceae</taxon>
        <taxon>Phialocephala</taxon>
        <taxon>Phialocephala fortinii species complex</taxon>
    </lineage>
</organism>
<dbReference type="EMBL" id="FJOG01000010">
    <property type="protein sequence ID" value="CZR57571.1"/>
    <property type="molecule type" value="Genomic_DNA"/>
</dbReference>
<evidence type="ECO:0000313" key="2">
    <source>
        <dbReference type="EMBL" id="CZR57571.1"/>
    </source>
</evidence>
<dbReference type="GO" id="GO:0005085">
    <property type="term" value="F:guanyl-nucleotide exchange factor activity"/>
    <property type="evidence" value="ECO:0007669"/>
    <property type="project" value="TreeGrafter"/>
</dbReference>
<feature type="region of interest" description="Disordered" evidence="1">
    <location>
        <begin position="150"/>
        <end position="211"/>
    </location>
</feature>
<dbReference type="AlphaFoldDB" id="A0A1L7WXS6"/>
<dbReference type="CDD" id="cd18724">
    <property type="entry name" value="PIN_LabA-like"/>
    <property type="match status" value="1"/>
</dbReference>
<evidence type="ECO:0008006" key="4">
    <source>
        <dbReference type="Google" id="ProtNLM"/>
    </source>
</evidence>
<sequence length="528" mass="58999">MELSDDDQDSPWDFKSARRFLKSYNPPSVEDLFEDDSIPNPNNYNPKTEAPKGLGDFERLFAFCGIPLTIPSRRRSLDSSSTQYDENTTPPTSAPDDEPVHFEEFINKAKEVRWTDQEGTADLVEYRRRGARGSTTGDLDAPIIAQLLEETDPSGFESDTEDDAAPISKRTRSQKARKVTPHALPAKSPLLKSPNKARSPRRPDTLLPASVTPPRKLFEHQPVPPPAINPHDFVDPSVVKPLHTLTANEQKAKLAKKLARRFTSEASIIKNPETVSRCGGNKHPKGIHVFIDLSNIVIGFCDQIKLNRVRAGKMQQGARVKQPPFSFHSLALILERGRKVGRRVLVGSTSNALYDPYGPDRKLPDHVVEAEKLGYEPNILERVAKPHRCTPRKKTGGTGSGYATSGYSSASETQMAGRLKMQEQAVDELLQMKMLETLVDFEPSTIVLASGDAAEAEYSGGFLKTVQRALEKGWKVEVVAWAQGFSHEYRNHGLLAKYKNQLTIIELDEFCEEMLAIYTQKWLQTFHV</sequence>
<dbReference type="Proteomes" id="UP000184330">
    <property type="component" value="Unassembled WGS sequence"/>
</dbReference>
<keyword evidence="3" id="KW-1185">Reference proteome</keyword>
<dbReference type="GO" id="GO:0006606">
    <property type="term" value="P:protein import into nucleus"/>
    <property type="evidence" value="ECO:0007669"/>
    <property type="project" value="TreeGrafter"/>
</dbReference>
<protein>
    <recommendedName>
        <fullName evidence="4">NYN domain-containing protein</fullName>
    </recommendedName>
</protein>
<dbReference type="PANTHER" id="PTHR15837">
    <property type="entry name" value="RAN GUANINE NUCLEOTIDE RELEASE FACTOR"/>
    <property type="match status" value="1"/>
</dbReference>
<reference evidence="2 3" key="1">
    <citation type="submission" date="2016-03" db="EMBL/GenBank/DDBJ databases">
        <authorList>
            <person name="Ploux O."/>
        </authorList>
    </citation>
    <scope>NUCLEOTIDE SEQUENCE [LARGE SCALE GENOMIC DNA]</scope>
    <source>
        <strain evidence="2 3">UAMH 11012</strain>
    </source>
</reference>
<gene>
    <name evidence="2" type="ORF">PAC_07460</name>
</gene>
<proteinExistence type="predicted"/>
<dbReference type="InterPro" id="IPR007681">
    <property type="entry name" value="Mog1"/>
</dbReference>
<feature type="compositionally biased region" description="Polar residues" evidence="1">
    <location>
        <begin position="78"/>
        <end position="91"/>
    </location>
</feature>